<feature type="transmembrane region" description="Helical" evidence="1">
    <location>
        <begin position="30"/>
        <end position="49"/>
    </location>
</feature>
<dbReference type="EMBL" id="BJXW01000051">
    <property type="protein sequence ID" value="GEN32526.1"/>
    <property type="molecule type" value="Genomic_DNA"/>
</dbReference>
<sequence length="88" mass="9586">MDFLIPVFLGITINLIIFTIAIFTVKDRKACNITLFLTTASTLFISLLIGGFTGIGILVIALGMLIVAITFSLINLILKKKTLNQKIS</sequence>
<reference evidence="2 3" key="1">
    <citation type="submission" date="2019-07" db="EMBL/GenBank/DDBJ databases">
        <title>Whole genome shotgun sequence of Cerasibacillus quisquiliarum NBRC 102429.</title>
        <authorList>
            <person name="Hosoyama A."/>
            <person name="Uohara A."/>
            <person name="Ohji S."/>
            <person name="Ichikawa N."/>
        </authorList>
    </citation>
    <scope>NUCLEOTIDE SEQUENCE [LARGE SCALE GENOMIC DNA]</scope>
    <source>
        <strain evidence="2 3">NBRC 102429</strain>
    </source>
</reference>
<keyword evidence="3" id="KW-1185">Reference proteome</keyword>
<gene>
    <name evidence="2" type="ORF">CQU01_27640</name>
</gene>
<evidence type="ECO:0000313" key="3">
    <source>
        <dbReference type="Proteomes" id="UP000321491"/>
    </source>
</evidence>
<evidence type="ECO:0008006" key="4">
    <source>
        <dbReference type="Google" id="ProtNLM"/>
    </source>
</evidence>
<dbReference type="RefSeq" id="WP_146938859.1">
    <property type="nucleotide sequence ID" value="NZ_BJXW01000051.1"/>
</dbReference>
<keyword evidence="1" id="KW-1133">Transmembrane helix</keyword>
<dbReference type="Proteomes" id="UP000321491">
    <property type="component" value="Unassembled WGS sequence"/>
</dbReference>
<accession>A0A511V0U4</accession>
<evidence type="ECO:0000313" key="2">
    <source>
        <dbReference type="EMBL" id="GEN32526.1"/>
    </source>
</evidence>
<comment type="caution">
    <text evidence="2">The sequence shown here is derived from an EMBL/GenBank/DDBJ whole genome shotgun (WGS) entry which is preliminary data.</text>
</comment>
<feature type="transmembrane region" description="Helical" evidence="1">
    <location>
        <begin position="6"/>
        <end position="23"/>
    </location>
</feature>
<feature type="transmembrane region" description="Helical" evidence="1">
    <location>
        <begin position="55"/>
        <end position="78"/>
    </location>
</feature>
<name>A0A511V0U4_9BACI</name>
<protein>
    <recommendedName>
        <fullName evidence="4">YesK-like protein</fullName>
    </recommendedName>
</protein>
<keyword evidence="1" id="KW-0812">Transmembrane</keyword>
<dbReference type="AlphaFoldDB" id="A0A511V0U4"/>
<evidence type="ECO:0000256" key="1">
    <source>
        <dbReference type="SAM" id="Phobius"/>
    </source>
</evidence>
<organism evidence="2 3">
    <name type="scientific">Cerasibacillus quisquiliarum</name>
    <dbReference type="NCBI Taxonomy" id="227865"/>
    <lineage>
        <taxon>Bacteria</taxon>
        <taxon>Bacillati</taxon>
        <taxon>Bacillota</taxon>
        <taxon>Bacilli</taxon>
        <taxon>Bacillales</taxon>
        <taxon>Bacillaceae</taxon>
        <taxon>Cerasibacillus</taxon>
    </lineage>
</organism>
<keyword evidence="1" id="KW-0472">Membrane</keyword>
<proteinExistence type="predicted"/>